<keyword evidence="4" id="KW-1185">Reference proteome</keyword>
<evidence type="ECO:0000313" key="4">
    <source>
        <dbReference type="Proteomes" id="UP000320239"/>
    </source>
</evidence>
<gene>
    <name evidence="3" type="ORF">FHX34_107120</name>
</gene>
<evidence type="ECO:0000259" key="2">
    <source>
        <dbReference type="Pfam" id="PF00535"/>
    </source>
</evidence>
<sequence length="332" mass="35883">MPEFASRAIGPTGRAPVTLTSSVIICAYTMERWDDIVRAVESVLAQTRPADEIILVADHNDALADRAAATFPGVRVLRNEETRGLSGARNTGVRAARGDVVVFLDDDAAAAPDWLGTMLLHYRDPAVQGVGGSATAVWSRGARPAWMPAEFDWVVGCTYVGQPTSPALVRNLVGCNMSFRREVFARIGGFSSDMGRVGKRPLGCEETELCIRLSQAQPDAKVLYDPAVNVSHRVSADRHRFRYFRSRCYHEGISKALVSRLVGAGSGLSAERSYVLRVLPLGFARALLQALMLRPAAAGRAFAIAFGLVATATGFMYGSLEQMWLAPHSETA</sequence>
<dbReference type="GO" id="GO:0044010">
    <property type="term" value="P:single-species biofilm formation"/>
    <property type="evidence" value="ECO:0007669"/>
    <property type="project" value="TreeGrafter"/>
</dbReference>
<dbReference type="RefSeq" id="WP_203723751.1">
    <property type="nucleotide sequence ID" value="NZ_BOMX01000126.1"/>
</dbReference>
<evidence type="ECO:0000256" key="1">
    <source>
        <dbReference type="SAM" id="Phobius"/>
    </source>
</evidence>
<dbReference type="PANTHER" id="PTHR43685">
    <property type="entry name" value="GLYCOSYLTRANSFERASE"/>
    <property type="match status" value="1"/>
</dbReference>
<dbReference type="AlphaFoldDB" id="A0A561VGA5"/>
<comment type="caution">
    <text evidence="3">The sequence shown here is derived from an EMBL/GenBank/DDBJ whole genome shotgun (WGS) entry which is preliminary data.</text>
</comment>
<accession>A0A561VGA5</accession>
<dbReference type="GO" id="GO:0016740">
    <property type="term" value="F:transferase activity"/>
    <property type="evidence" value="ECO:0007669"/>
    <property type="project" value="UniProtKB-KW"/>
</dbReference>
<dbReference type="Gene3D" id="3.90.550.10">
    <property type="entry name" value="Spore Coat Polysaccharide Biosynthesis Protein SpsA, Chain A"/>
    <property type="match status" value="1"/>
</dbReference>
<dbReference type="PANTHER" id="PTHR43685:SF2">
    <property type="entry name" value="GLYCOSYLTRANSFERASE 2-LIKE DOMAIN-CONTAINING PROTEIN"/>
    <property type="match status" value="1"/>
</dbReference>
<dbReference type="Proteomes" id="UP000320239">
    <property type="component" value="Unassembled WGS sequence"/>
</dbReference>
<dbReference type="InterPro" id="IPR001173">
    <property type="entry name" value="Glyco_trans_2-like"/>
</dbReference>
<reference evidence="3 4" key="1">
    <citation type="submission" date="2019-06" db="EMBL/GenBank/DDBJ databases">
        <title>Sequencing the genomes of 1000 actinobacteria strains.</title>
        <authorList>
            <person name="Klenk H.-P."/>
        </authorList>
    </citation>
    <scope>NUCLEOTIDE SEQUENCE [LARGE SCALE GENOMIC DNA]</scope>
    <source>
        <strain evidence="3 4">DSM 43866</strain>
    </source>
</reference>
<keyword evidence="1" id="KW-0472">Membrane</keyword>
<keyword evidence="1" id="KW-0812">Transmembrane</keyword>
<dbReference type="EMBL" id="VIWY01000007">
    <property type="protein sequence ID" value="TWG10628.1"/>
    <property type="molecule type" value="Genomic_DNA"/>
</dbReference>
<feature type="transmembrane region" description="Helical" evidence="1">
    <location>
        <begin position="301"/>
        <end position="320"/>
    </location>
</feature>
<evidence type="ECO:0000313" key="3">
    <source>
        <dbReference type="EMBL" id="TWG10628.1"/>
    </source>
</evidence>
<dbReference type="InterPro" id="IPR029044">
    <property type="entry name" value="Nucleotide-diphossugar_trans"/>
</dbReference>
<protein>
    <submittedName>
        <fullName evidence="3">GT2 family glycosyltransferase</fullName>
    </submittedName>
</protein>
<dbReference type="InterPro" id="IPR050834">
    <property type="entry name" value="Glycosyltransf_2"/>
</dbReference>
<keyword evidence="1" id="KW-1133">Transmembrane helix</keyword>
<dbReference type="SUPFAM" id="SSF53448">
    <property type="entry name" value="Nucleotide-diphospho-sugar transferases"/>
    <property type="match status" value="1"/>
</dbReference>
<feature type="domain" description="Glycosyltransferase 2-like" evidence="2">
    <location>
        <begin position="22"/>
        <end position="187"/>
    </location>
</feature>
<dbReference type="Pfam" id="PF00535">
    <property type="entry name" value="Glycos_transf_2"/>
    <property type="match status" value="1"/>
</dbReference>
<name>A0A561VGA5_ACTTI</name>
<organism evidence="3 4">
    <name type="scientific">Actinoplanes teichomyceticus</name>
    <dbReference type="NCBI Taxonomy" id="1867"/>
    <lineage>
        <taxon>Bacteria</taxon>
        <taxon>Bacillati</taxon>
        <taxon>Actinomycetota</taxon>
        <taxon>Actinomycetes</taxon>
        <taxon>Micromonosporales</taxon>
        <taxon>Micromonosporaceae</taxon>
        <taxon>Actinoplanes</taxon>
    </lineage>
</organism>
<proteinExistence type="predicted"/>
<keyword evidence="3" id="KW-0808">Transferase</keyword>